<reference evidence="1 2" key="1">
    <citation type="submission" date="2018-07" db="EMBL/GenBank/DDBJ databases">
        <title>Genomic Encyclopedia of Type Strains, Phase IV (KMG-IV): sequencing the most valuable type-strain genomes for metagenomic binning, comparative biology and taxonomic classification.</title>
        <authorList>
            <person name="Goeker M."/>
        </authorList>
    </citation>
    <scope>NUCLEOTIDE SEQUENCE [LARGE SCALE GENOMIC DNA]</scope>
    <source>
        <strain evidence="1 2">DSM 25281</strain>
    </source>
</reference>
<dbReference type="GO" id="GO:0046983">
    <property type="term" value="F:protein dimerization activity"/>
    <property type="evidence" value="ECO:0007669"/>
    <property type="project" value="InterPro"/>
</dbReference>
<dbReference type="SUPFAM" id="SSF140500">
    <property type="entry name" value="BAS1536-like"/>
    <property type="match status" value="1"/>
</dbReference>
<dbReference type="RefSeq" id="WP_245948347.1">
    <property type="nucleotide sequence ID" value="NZ_QQAY01000001.1"/>
</dbReference>
<protein>
    <submittedName>
        <fullName evidence="1">Spo0E like sporulation regulatory protein</fullName>
    </submittedName>
</protein>
<gene>
    <name evidence="1" type="ORF">DFR59_101335</name>
</gene>
<dbReference type="Proteomes" id="UP000255326">
    <property type="component" value="Unassembled WGS sequence"/>
</dbReference>
<dbReference type="PANTHER" id="PTHR41263:SF1">
    <property type="entry name" value="ASPARTYL-PHOSPHATE PHOSPHATASE YISI"/>
    <property type="match status" value="1"/>
</dbReference>
<dbReference type="Gene3D" id="4.10.280.10">
    <property type="entry name" value="Helix-loop-helix DNA-binding domain"/>
    <property type="match status" value="1"/>
</dbReference>
<evidence type="ECO:0000313" key="1">
    <source>
        <dbReference type="EMBL" id="RDI47676.1"/>
    </source>
</evidence>
<organism evidence="1 2">
    <name type="scientific">Falsibacillus pallidus</name>
    <dbReference type="NCBI Taxonomy" id="493781"/>
    <lineage>
        <taxon>Bacteria</taxon>
        <taxon>Bacillati</taxon>
        <taxon>Bacillota</taxon>
        <taxon>Bacilli</taxon>
        <taxon>Bacillales</taxon>
        <taxon>Bacillaceae</taxon>
        <taxon>Falsibacillus</taxon>
    </lineage>
</organism>
<sequence length="89" mass="10451">MIGKTDNKNHYMAQIQLKRDEMIQLGLEFGLASKQTVACSQELDSLLNEYNRYILSLRKRQNPKHSIKRFLTMTFFINKTGAFKKKILL</sequence>
<dbReference type="InterPro" id="IPR037208">
    <property type="entry name" value="Spo0E-like_sf"/>
</dbReference>
<proteinExistence type="predicted"/>
<comment type="caution">
    <text evidence="1">The sequence shown here is derived from an EMBL/GenBank/DDBJ whole genome shotgun (WGS) entry which is preliminary data.</text>
</comment>
<dbReference type="EMBL" id="QQAY01000001">
    <property type="protein sequence ID" value="RDI47676.1"/>
    <property type="molecule type" value="Genomic_DNA"/>
</dbReference>
<dbReference type="AlphaFoldDB" id="A0A370GWN0"/>
<dbReference type="InterPro" id="IPR053028">
    <property type="entry name" value="Spo0E-like_phosphatase"/>
</dbReference>
<name>A0A370GWN0_9BACI</name>
<dbReference type="InterPro" id="IPR018540">
    <property type="entry name" value="Spo0E-like"/>
</dbReference>
<dbReference type="InterPro" id="IPR036638">
    <property type="entry name" value="HLH_DNA-bd_sf"/>
</dbReference>
<dbReference type="PANTHER" id="PTHR41263">
    <property type="entry name" value="ASPARTYL-PHOSPHATE PHOSPHATASE YISI"/>
    <property type="match status" value="1"/>
</dbReference>
<accession>A0A370GWN0</accession>
<evidence type="ECO:0000313" key="2">
    <source>
        <dbReference type="Proteomes" id="UP000255326"/>
    </source>
</evidence>
<keyword evidence="2" id="KW-1185">Reference proteome</keyword>
<dbReference type="GO" id="GO:0043937">
    <property type="term" value="P:regulation of sporulation"/>
    <property type="evidence" value="ECO:0007669"/>
    <property type="project" value="InterPro"/>
</dbReference>
<dbReference type="Pfam" id="PF09388">
    <property type="entry name" value="SpoOE-like"/>
    <property type="match status" value="1"/>
</dbReference>